<evidence type="ECO:0000256" key="4">
    <source>
        <dbReference type="ARBA" id="ARBA00022989"/>
    </source>
</evidence>
<dbReference type="Pfam" id="PF00482">
    <property type="entry name" value="T2SSF"/>
    <property type="match status" value="1"/>
</dbReference>
<feature type="transmembrane region" description="Helical" evidence="6">
    <location>
        <begin position="437"/>
        <end position="457"/>
    </location>
</feature>
<dbReference type="Gene3D" id="2.60.40.10">
    <property type="entry name" value="Immunoglobulins"/>
    <property type="match status" value="2"/>
</dbReference>
<evidence type="ECO:0000256" key="2">
    <source>
        <dbReference type="ARBA" id="ARBA00022475"/>
    </source>
</evidence>
<keyword evidence="2" id="KW-1003">Cell membrane</keyword>
<dbReference type="GO" id="GO:0005886">
    <property type="term" value="C:plasma membrane"/>
    <property type="evidence" value="ECO:0007669"/>
    <property type="project" value="UniProtKB-SubCell"/>
</dbReference>
<feature type="transmembrane region" description="Helical" evidence="6">
    <location>
        <begin position="469"/>
        <end position="488"/>
    </location>
</feature>
<reference evidence="9" key="2">
    <citation type="journal article" date="2021" name="PeerJ">
        <title>Extensive microbial diversity within the chicken gut microbiome revealed by metagenomics and culture.</title>
        <authorList>
            <person name="Gilroy R."/>
            <person name="Ravi A."/>
            <person name="Getino M."/>
            <person name="Pursley I."/>
            <person name="Horton D.L."/>
            <person name="Alikhan N.F."/>
            <person name="Baker D."/>
            <person name="Gharbi K."/>
            <person name="Hall N."/>
            <person name="Watson M."/>
            <person name="Adriaenssens E.M."/>
            <person name="Foster-Nyarko E."/>
            <person name="Jarju S."/>
            <person name="Secka A."/>
            <person name="Antonio M."/>
            <person name="Oren A."/>
            <person name="Chaudhuri R.R."/>
            <person name="La Ragione R."/>
            <person name="Hildebrand F."/>
            <person name="Pallen M.J."/>
        </authorList>
    </citation>
    <scope>NUCLEOTIDE SEQUENCE</scope>
    <source>
        <strain evidence="9">CHK147-3167</strain>
    </source>
</reference>
<feature type="domain" description="Pesticidal crystal protein Cry22Aa Ig-like" evidence="8">
    <location>
        <begin position="109"/>
        <end position="158"/>
    </location>
</feature>
<evidence type="ECO:0000256" key="5">
    <source>
        <dbReference type="ARBA" id="ARBA00023136"/>
    </source>
</evidence>
<feature type="transmembrane region" description="Helical" evidence="6">
    <location>
        <begin position="265"/>
        <end position="286"/>
    </location>
</feature>
<dbReference type="Proteomes" id="UP000886786">
    <property type="component" value="Unassembled WGS sequence"/>
</dbReference>
<feature type="transmembrane region" description="Helical" evidence="6">
    <location>
        <begin position="292"/>
        <end position="312"/>
    </location>
</feature>
<dbReference type="InterPro" id="IPR013783">
    <property type="entry name" value="Ig-like_fold"/>
</dbReference>
<comment type="caution">
    <text evidence="9">The sequence shown here is derived from an EMBL/GenBank/DDBJ whole genome shotgun (WGS) entry which is preliminary data.</text>
</comment>
<dbReference type="AlphaFoldDB" id="A0A9D0ZQ78"/>
<dbReference type="InterPro" id="IPR032179">
    <property type="entry name" value="Cry22Aa_Ig-like"/>
</dbReference>
<evidence type="ECO:0000256" key="3">
    <source>
        <dbReference type="ARBA" id="ARBA00022692"/>
    </source>
</evidence>
<protein>
    <submittedName>
        <fullName evidence="9">Type II secretion system F family protein</fullName>
    </submittedName>
</protein>
<evidence type="ECO:0000259" key="8">
    <source>
        <dbReference type="Pfam" id="PF16403"/>
    </source>
</evidence>
<feature type="domain" description="Type II secretion system protein GspF" evidence="7">
    <location>
        <begin position="329"/>
        <end position="453"/>
    </location>
</feature>
<dbReference type="EMBL" id="DVFV01000021">
    <property type="protein sequence ID" value="HIQ90178.1"/>
    <property type="molecule type" value="Genomic_DNA"/>
</dbReference>
<evidence type="ECO:0000313" key="10">
    <source>
        <dbReference type="Proteomes" id="UP000886786"/>
    </source>
</evidence>
<evidence type="ECO:0000256" key="1">
    <source>
        <dbReference type="ARBA" id="ARBA00004651"/>
    </source>
</evidence>
<keyword evidence="4 6" id="KW-1133">Transmembrane helix</keyword>
<reference evidence="9" key="1">
    <citation type="submission" date="2020-10" db="EMBL/GenBank/DDBJ databases">
        <authorList>
            <person name="Gilroy R."/>
        </authorList>
    </citation>
    <scope>NUCLEOTIDE SEQUENCE</scope>
    <source>
        <strain evidence="9">CHK147-3167</strain>
    </source>
</reference>
<evidence type="ECO:0000256" key="6">
    <source>
        <dbReference type="SAM" id="Phobius"/>
    </source>
</evidence>
<proteinExistence type="predicted"/>
<sequence length="496" mass="56438">MFEGGTFDKNSQTPTNQNLTITFTPNQNMVEYTYNLYKDGEIIDTQTVNQNIPATFTLDTTGTYKISVSVTLNTGFTFTEESGEYIIDKEKPEITIEDENFTITNIKNLPEVTAKDNHDGDLSAKITNNLKDLDLTTSGTKTLTYTVSDEAGNTSSVSLNLEVVSHSSELLILLSFIIVILVALLVYFNRLRRAFKLEKRINAYTIEPLNKKTVSFTDKLLNKYTKLIQSLSKSLKKSVFITKYAKRLEKYTKITKYHQTGFEIVSGKIIIGLIFVIIAVFAKAIQLDLLNIYEFILIYTLGFFALDVFLIIRYKAYRYKLESDFLSAITVMNNAFKAGRSISQAIEIVGREVKGPIGDEFKKMSLELLYGLELESVFKRFSSRTGLEEAKYLTASLTIINKTGGNIIKIFENIENSMFEKQKLKFELNSLTSGSKLVVYTLLFMPFVFVLIISTINPTYFLPFINSELGIILLIFMIIYYIIFIVCIRRIMKVVI</sequence>
<dbReference type="Pfam" id="PF16403">
    <property type="entry name" value="Bact_surface_Ig-like"/>
    <property type="match status" value="1"/>
</dbReference>
<keyword evidence="5 6" id="KW-0472">Membrane</keyword>
<dbReference type="PANTHER" id="PTHR35007:SF1">
    <property type="entry name" value="PILUS ASSEMBLY PROTEIN"/>
    <property type="match status" value="1"/>
</dbReference>
<name>A0A9D0ZQ78_9FIRM</name>
<gene>
    <name evidence="9" type="ORF">IAB27_00920</name>
</gene>
<organism evidence="9 10">
    <name type="scientific">Candidatus Coprosoma intestinipullorum</name>
    <dbReference type="NCBI Taxonomy" id="2840752"/>
    <lineage>
        <taxon>Bacteria</taxon>
        <taxon>Bacillati</taxon>
        <taxon>Bacillota</taxon>
        <taxon>Bacillota incertae sedis</taxon>
        <taxon>Candidatus Coprosoma</taxon>
    </lineage>
</organism>
<accession>A0A9D0ZQ78</accession>
<dbReference type="InterPro" id="IPR018076">
    <property type="entry name" value="T2SS_GspF_dom"/>
</dbReference>
<dbReference type="PANTHER" id="PTHR35007">
    <property type="entry name" value="INTEGRAL MEMBRANE PROTEIN-RELATED"/>
    <property type="match status" value="1"/>
</dbReference>
<keyword evidence="3 6" id="KW-0812">Transmembrane</keyword>
<feature type="transmembrane region" description="Helical" evidence="6">
    <location>
        <begin position="170"/>
        <end position="189"/>
    </location>
</feature>
<comment type="subcellular location">
    <subcellularLocation>
        <location evidence="1">Cell membrane</location>
        <topology evidence="1">Multi-pass membrane protein</topology>
    </subcellularLocation>
</comment>
<evidence type="ECO:0000313" key="9">
    <source>
        <dbReference type="EMBL" id="HIQ90178.1"/>
    </source>
</evidence>
<evidence type="ECO:0000259" key="7">
    <source>
        <dbReference type="Pfam" id="PF00482"/>
    </source>
</evidence>